<dbReference type="AlphaFoldDB" id="A0A2V2YY79"/>
<accession>A0A2V2YY79</accession>
<comment type="caution">
    <text evidence="2">The sequence shown here is derived from an EMBL/GenBank/DDBJ whole genome shotgun (WGS) entry which is preliminary data.</text>
</comment>
<proteinExistence type="predicted"/>
<sequence>MNILLSLSIAAICYLLFRDYKQRKLLNSYRAHALEAFTSHEDMKETLRIGLYNRFKREEDADKEEDPLLFEHFVADIMTSVRGGRTFVTKGSGDYGIDIEEQADKGLYLGQVKCCKDPVGYEPIAIIHSQMMKQDAVGGYVVTTSKFTPNAYAYAKGLNIDLINGTQLVEIWMDYLDDKRESVGELLPLPQV</sequence>
<feature type="domain" description="Restriction endonuclease type IV Mrr" evidence="1">
    <location>
        <begin position="66"/>
        <end position="171"/>
    </location>
</feature>
<dbReference type="Gene3D" id="3.40.1350.10">
    <property type="match status" value="1"/>
</dbReference>
<reference evidence="2 3" key="1">
    <citation type="submission" date="2018-05" db="EMBL/GenBank/DDBJ databases">
        <title>Genomic Encyclopedia of Type Strains, Phase III (KMG-III): the genomes of soil and plant-associated and newly described type strains.</title>
        <authorList>
            <person name="Whitman W."/>
        </authorList>
    </citation>
    <scope>NUCLEOTIDE SEQUENCE [LARGE SCALE GENOMIC DNA]</scope>
    <source>
        <strain evidence="2 3">CECT 5696</strain>
    </source>
</reference>
<dbReference type="Pfam" id="PF04471">
    <property type="entry name" value="Mrr_cat"/>
    <property type="match status" value="1"/>
</dbReference>
<dbReference type="PANTHER" id="PTHR30015">
    <property type="entry name" value="MRR RESTRICTION SYSTEM PROTEIN"/>
    <property type="match status" value="1"/>
</dbReference>
<dbReference type="RefSeq" id="WP_110045881.1">
    <property type="nucleotide sequence ID" value="NZ_CP054613.1"/>
</dbReference>
<dbReference type="PANTHER" id="PTHR30015:SF7">
    <property type="entry name" value="TYPE IV METHYL-DIRECTED RESTRICTION ENZYME ECOKMRR"/>
    <property type="match status" value="1"/>
</dbReference>
<keyword evidence="3" id="KW-1185">Reference proteome</keyword>
<protein>
    <submittedName>
        <fullName evidence="2">Restriction system protein</fullName>
    </submittedName>
</protein>
<dbReference type="SUPFAM" id="SSF52980">
    <property type="entry name" value="Restriction endonuclease-like"/>
    <property type="match status" value="1"/>
</dbReference>
<dbReference type="GO" id="GO:0009307">
    <property type="term" value="P:DNA restriction-modification system"/>
    <property type="evidence" value="ECO:0007669"/>
    <property type="project" value="InterPro"/>
</dbReference>
<dbReference type="OrthoDB" id="9803736at2"/>
<name>A0A2V2YY79_9BACL</name>
<dbReference type="EMBL" id="QGTQ01000020">
    <property type="protein sequence ID" value="PWV97911.1"/>
    <property type="molecule type" value="Genomic_DNA"/>
</dbReference>
<gene>
    <name evidence="2" type="ORF">DFQ01_12098</name>
</gene>
<evidence type="ECO:0000313" key="3">
    <source>
        <dbReference type="Proteomes" id="UP000246635"/>
    </source>
</evidence>
<dbReference type="GO" id="GO:0003677">
    <property type="term" value="F:DNA binding"/>
    <property type="evidence" value="ECO:0007669"/>
    <property type="project" value="InterPro"/>
</dbReference>
<dbReference type="GO" id="GO:0015666">
    <property type="term" value="F:restriction endodeoxyribonuclease activity"/>
    <property type="evidence" value="ECO:0007669"/>
    <property type="project" value="TreeGrafter"/>
</dbReference>
<evidence type="ECO:0000313" key="2">
    <source>
        <dbReference type="EMBL" id="PWV97911.1"/>
    </source>
</evidence>
<evidence type="ECO:0000259" key="1">
    <source>
        <dbReference type="Pfam" id="PF04471"/>
    </source>
</evidence>
<dbReference type="Proteomes" id="UP000246635">
    <property type="component" value="Unassembled WGS sequence"/>
</dbReference>
<organism evidence="2 3">
    <name type="scientific">Paenibacillus cellulosilyticus</name>
    <dbReference type="NCBI Taxonomy" id="375489"/>
    <lineage>
        <taxon>Bacteria</taxon>
        <taxon>Bacillati</taxon>
        <taxon>Bacillota</taxon>
        <taxon>Bacilli</taxon>
        <taxon>Bacillales</taxon>
        <taxon>Paenibacillaceae</taxon>
        <taxon>Paenibacillus</taxon>
    </lineage>
</organism>
<dbReference type="InterPro" id="IPR052906">
    <property type="entry name" value="Type_IV_Methyl-Rstrct_Enzyme"/>
</dbReference>
<dbReference type="InterPro" id="IPR011856">
    <property type="entry name" value="tRNA_endonuc-like_dom_sf"/>
</dbReference>
<dbReference type="InterPro" id="IPR011335">
    <property type="entry name" value="Restrct_endonuc-II-like"/>
</dbReference>
<dbReference type="InterPro" id="IPR007560">
    <property type="entry name" value="Restrct_endonuc_IV_Mrr"/>
</dbReference>